<dbReference type="EMBL" id="ML119760">
    <property type="protein sequence ID" value="RPA75609.1"/>
    <property type="molecule type" value="Genomic_DNA"/>
</dbReference>
<protein>
    <submittedName>
        <fullName evidence="2">Uncharacterized protein</fullName>
    </submittedName>
</protein>
<evidence type="ECO:0000313" key="3">
    <source>
        <dbReference type="Proteomes" id="UP000275078"/>
    </source>
</evidence>
<dbReference type="Proteomes" id="UP000275078">
    <property type="component" value="Unassembled WGS sequence"/>
</dbReference>
<evidence type="ECO:0000313" key="2">
    <source>
        <dbReference type="EMBL" id="RPA75609.1"/>
    </source>
</evidence>
<feature type="compositionally biased region" description="Basic and acidic residues" evidence="1">
    <location>
        <begin position="8"/>
        <end position="22"/>
    </location>
</feature>
<evidence type="ECO:0000256" key="1">
    <source>
        <dbReference type="SAM" id="MobiDB-lite"/>
    </source>
</evidence>
<gene>
    <name evidence="2" type="ORF">BJ508DRAFT_331912</name>
</gene>
<proteinExistence type="predicted"/>
<dbReference type="AlphaFoldDB" id="A0A3N4HPE6"/>
<feature type="compositionally biased region" description="Basic and acidic residues" evidence="1">
    <location>
        <begin position="111"/>
        <end position="132"/>
    </location>
</feature>
<feature type="compositionally biased region" description="Polar residues" evidence="1">
    <location>
        <begin position="51"/>
        <end position="61"/>
    </location>
</feature>
<keyword evidence="3" id="KW-1185">Reference proteome</keyword>
<feature type="non-terminal residue" evidence="2">
    <location>
        <position position="235"/>
    </location>
</feature>
<reference evidence="2 3" key="1">
    <citation type="journal article" date="2018" name="Nat. Ecol. Evol.">
        <title>Pezizomycetes genomes reveal the molecular basis of ectomycorrhizal truffle lifestyle.</title>
        <authorList>
            <person name="Murat C."/>
            <person name="Payen T."/>
            <person name="Noel B."/>
            <person name="Kuo A."/>
            <person name="Morin E."/>
            <person name="Chen J."/>
            <person name="Kohler A."/>
            <person name="Krizsan K."/>
            <person name="Balestrini R."/>
            <person name="Da Silva C."/>
            <person name="Montanini B."/>
            <person name="Hainaut M."/>
            <person name="Levati E."/>
            <person name="Barry K.W."/>
            <person name="Belfiori B."/>
            <person name="Cichocki N."/>
            <person name="Clum A."/>
            <person name="Dockter R.B."/>
            <person name="Fauchery L."/>
            <person name="Guy J."/>
            <person name="Iotti M."/>
            <person name="Le Tacon F."/>
            <person name="Lindquist E.A."/>
            <person name="Lipzen A."/>
            <person name="Malagnac F."/>
            <person name="Mello A."/>
            <person name="Molinier V."/>
            <person name="Miyauchi S."/>
            <person name="Poulain J."/>
            <person name="Riccioni C."/>
            <person name="Rubini A."/>
            <person name="Sitrit Y."/>
            <person name="Splivallo R."/>
            <person name="Traeger S."/>
            <person name="Wang M."/>
            <person name="Zifcakova L."/>
            <person name="Wipf D."/>
            <person name="Zambonelli A."/>
            <person name="Paolocci F."/>
            <person name="Nowrousian M."/>
            <person name="Ottonello S."/>
            <person name="Baldrian P."/>
            <person name="Spatafora J.W."/>
            <person name="Henrissat B."/>
            <person name="Nagy L.G."/>
            <person name="Aury J.M."/>
            <person name="Wincker P."/>
            <person name="Grigoriev I.V."/>
            <person name="Bonfante P."/>
            <person name="Martin F.M."/>
        </authorList>
    </citation>
    <scope>NUCLEOTIDE SEQUENCE [LARGE SCALE GENOMIC DNA]</scope>
    <source>
        <strain evidence="2 3">RN42</strain>
    </source>
</reference>
<feature type="region of interest" description="Disordered" evidence="1">
    <location>
        <begin position="177"/>
        <end position="207"/>
    </location>
</feature>
<feature type="region of interest" description="Disordered" evidence="1">
    <location>
        <begin position="1"/>
        <end position="151"/>
    </location>
</feature>
<accession>A0A3N4HPE6</accession>
<name>A0A3N4HPE6_ASCIM</name>
<feature type="compositionally biased region" description="Low complexity" evidence="1">
    <location>
        <begin position="23"/>
        <end position="33"/>
    </location>
</feature>
<organism evidence="2 3">
    <name type="scientific">Ascobolus immersus RN42</name>
    <dbReference type="NCBI Taxonomy" id="1160509"/>
    <lineage>
        <taxon>Eukaryota</taxon>
        <taxon>Fungi</taxon>
        <taxon>Dikarya</taxon>
        <taxon>Ascomycota</taxon>
        <taxon>Pezizomycotina</taxon>
        <taxon>Pezizomycetes</taxon>
        <taxon>Pezizales</taxon>
        <taxon>Ascobolaceae</taxon>
        <taxon>Ascobolus</taxon>
    </lineage>
</organism>
<sequence>MGDILPITRDKLENMGETRASESESPSIQIQQPSIPPCQPTTDAIQVPDNLESTSETQSLPPASRHRHREMSFVGKPRRLSQDLSVWNGRGRSTEHSGLRSTLKNVDGEDAEHNEHDDHHGDEATEPAETKDNATTTTTHDTHHHPDDPDLEWISLTTTFKRKHSTTFHAKLVDSDDATRHAVDEEKEWDYCTSGSESDDEDEQQLERNPWKAAGWRKSEGRRLAIEAVVKAVEG</sequence>